<dbReference type="Gene3D" id="2.60.120.10">
    <property type="entry name" value="Jelly Rolls"/>
    <property type="match status" value="1"/>
</dbReference>
<dbReference type="RefSeq" id="WP_015359269.1">
    <property type="nucleotide sequence ID" value="NZ_CP014672.1"/>
</dbReference>
<dbReference type="Pfam" id="PF12833">
    <property type="entry name" value="HTH_18"/>
    <property type="match status" value="1"/>
</dbReference>
<feature type="domain" description="HTH araC/xylS-type" evidence="4">
    <location>
        <begin position="179"/>
        <end position="276"/>
    </location>
</feature>
<dbReference type="Pfam" id="PF02311">
    <property type="entry name" value="AraC_binding"/>
    <property type="match status" value="1"/>
</dbReference>
<evidence type="ECO:0000313" key="5">
    <source>
        <dbReference type="EMBL" id="ANW98933.1"/>
    </source>
</evidence>
<dbReference type="AlphaFoldDB" id="A0A1B1YDV7"/>
<evidence type="ECO:0000256" key="3">
    <source>
        <dbReference type="ARBA" id="ARBA00023163"/>
    </source>
</evidence>
<accession>A0A1B1YDV7</accession>
<dbReference type="Proteomes" id="UP000092971">
    <property type="component" value="Chromosome"/>
</dbReference>
<protein>
    <submittedName>
        <fullName evidence="5">AraC family transcriptional regulator</fullName>
    </submittedName>
</protein>
<dbReference type="PROSITE" id="PS01124">
    <property type="entry name" value="HTH_ARAC_FAMILY_2"/>
    <property type="match status" value="1"/>
</dbReference>
<organism evidence="5 6">
    <name type="scientific">Thermoclostridium stercorarium subsp. thermolacticum DSM 2910</name>
    <dbReference type="NCBI Taxonomy" id="1121336"/>
    <lineage>
        <taxon>Bacteria</taxon>
        <taxon>Bacillati</taxon>
        <taxon>Bacillota</taxon>
        <taxon>Clostridia</taxon>
        <taxon>Eubacteriales</taxon>
        <taxon>Oscillospiraceae</taxon>
        <taxon>Thermoclostridium</taxon>
    </lineage>
</organism>
<keyword evidence="1" id="KW-0805">Transcription regulation</keyword>
<dbReference type="EMBL" id="CP014672">
    <property type="protein sequence ID" value="ANW98933.1"/>
    <property type="molecule type" value="Genomic_DNA"/>
</dbReference>
<keyword evidence="2" id="KW-0238">DNA-binding</keyword>
<dbReference type="SUPFAM" id="SSF51215">
    <property type="entry name" value="Regulatory protein AraC"/>
    <property type="match status" value="1"/>
</dbReference>
<gene>
    <name evidence="5" type="ORF">CSTERTH_07810</name>
</gene>
<dbReference type="InterPro" id="IPR037923">
    <property type="entry name" value="HTH-like"/>
</dbReference>
<dbReference type="InterPro" id="IPR050204">
    <property type="entry name" value="AraC_XylS_family_regulators"/>
</dbReference>
<dbReference type="PANTHER" id="PTHR46796">
    <property type="entry name" value="HTH-TYPE TRANSCRIPTIONAL ACTIVATOR RHAS-RELATED"/>
    <property type="match status" value="1"/>
</dbReference>
<proteinExistence type="predicted"/>
<evidence type="ECO:0000313" key="6">
    <source>
        <dbReference type="Proteomes" id="UP000092971"/>
    </source>
</evidence>
<dbReference type="GO" id="GO:0043565">
    <property type="term" value="F:sequence-specific DNA binding"/>
    <property type="evidence" value="ECO:0007669"/>
    <property type="project" value="InterPro"/>
</dbReference>
<sequence length="279" mass="33045">MLETLNNEIICIKNRTQNPMDNYKMDFHLHDDYEIYLFLSGGVRYFIEKNSYDLLPGDILLMRPDEIHKATFKSNETYERIILNFPESVLKFFSTEGHDLGYCYFNRPHGEKNRLNTTDDEKNELIALFEKLVMADTYKKLWSIQLKLAIFLEIMVKINRIFSDETRTAPSTQRHRNLIPILEFIDQNLDKDLSLKTLQKEFYISGSHLCQIFRQTTGFTLHEYIMYKRICRAKQCLINGESSYNAAVKCGFTDYSNFYRAFKKVTGYSPREYLKQISK</sequence>
<evidence type="ECO:0000259" key="4">
    <source>
        <dbReference type="PROSITE" id="PS01124"/>
    </source>
</evidence>
<evidence type="ECO:0000256" key="2">
    <source>
        <dbReference type="ARBA" id="ARBA00023125"/>
    </source>
</evidence>
<dbReference type="SMART" id="SM00342">
    <property type="entry name" value="HTH_ARAC"/>
    <property type="match status" value="1"/>
</dbReference>
<keyword evidence="3" id="KW-0804">Transcription</keyword>
<evidence type="ECO:0000256" key="1">
    <source>
        <dbReference type="ARBA" id="ARBA00023015"/>
    </source>
</evidence>
<dbReference type="InterPro" id="IPR018060">
    <property type="entry name" value="HTH_AraC"/>
</dbReference>
<dbReference type="InterPro" id="IPR003313">
    <property type="entry name" value="AraC-bd"/>
</dbReference>
<reference evidence="5 6" key="1">
    <citation type="submission" date="2016-02" db="EMBL/GenBank/DDBJ databases">
        <title>Comparison of Clostridium stercorarium subspecies using comparative genomics and transcriptomics.</title>
        <authorList>
            <person name="Schellenberg J."/>
            <person name="Thallinger G."/>
            <person name="Levin D.B."/>
            <person name="Zhang X."/>
            <person name="Alvare G."/>
            <person name="Fristensky B."/>
            <person name="Sparling R."/>
        </authorList>
    </citation>
    <scope>NUCLEOTIDE SEQUENCE [LARGE SCALE GENOMIC DNA]</scope>
    <source>
        <strain evidence="5 6">DSM 2910</strain>
    </source>
</reference>
<dbReference type="SUPFAM" id="SSF46689">
    <property type="entry name" value="Homeodomain-like"/>
    <property type="match status" value="2"/>
</dbReference>
<dbReference type="InterPro" id="IPR009057">
    <property type="entry name" value="Homeodomain-like_sf"/>
</dbReference>
<dbReference type="OrthoDB" id="9774814at2"/>
<name>A0A1B1YDV7_THEST</name>
<dbReference type="InterPro" id="IPR014710">
    <property type="entry name" value="RmlC-like_jellyroll"/>
</dbReference>
<dbReference type="Gene3D" id="1.10.10.60">
    <property type="entry name" value="Homeodomain-like"/>
    <property type="match status" value="2"/>
</dbReference>
<dbReference type="GO" id="GO:0003700">
    <property type="term" value="F:DNA-binding transcription factor activity"/>
    <property type="evidence" value="ECO:0007669"/>
    <property type="project" value="InterPro"/>
</dbReference>